<name>A0A3B6C1Q2_WHEAT</name>
<dbReference type="PANTHER" id="PTHR33115:SF11">
    <property type="entry name" value="OS07G0654700 PROTEIN"/>
    <property type="match status" value="1"/>
</dbReference>
<dbReference type="GeneID" id="123043939"/>
<dbReference type="InterPro" id="IPR000225">
    <property type="entry name" value="Armadillo"/>
</dbReference>
<feature type="region of interest" description="Disordered" evidence="2">
    <location>
        <begin position="499"/>
        <end position="528"/>
    </location>
</feature>
<feature type="transmembrane region" description="Helical" evidence="3">
    <location>
        <begin position="44"/>
        <end position="62"/>
    </location>
</feature>
<feature type="transmembrane region" description="Helical" evidence="3">
    <location>
        <begin position="136"/>
        <end position="157"/>
    </location>
</feature>
<dbReference type="InterPro" id="IPR016024">
    <property type="entry name" value="ARM-type_fold"/>
</dbReference>
<dbReference type="AlphaFoldDB" id="A0A3B6C1Q2"/>
<dbReference type="Gramene" id="TraesCS2B02G160800.1">
    <property type="protein sequence ID" value="TraesCS2B02G160800.1"/>
    <property type="gene ID" value="TraesCS2B02G160800"/>
</dbReference>
<sequence>MADGGGGGEHVVQMMAGGSGPGKVAAPEKWLNRFVRAVVLIERVGNALGTLAFTWATVVLLGGYAKDLHSGDDFIFATIIIFLEAARMFSRNNRLDYQVFFNTRGAFRPLGWNGLTLAACFCAVLKIMWEMRLRMIILMIILFGFGRLLSEVSSRGLKLLICNRMRRAASVWSPLVAIVLLALSTDESLFKDYSMMIYPQKKKDYSMIERAMFLVLLVAVLVATISSLHFTRIRKLVDSVLGNKLEFWRQGIISLCMVAALGMLVYMLKDYDRFRMIIIEVCAVAIMSFGNLQIPAAVVRVVLALIGLMPVDDSDPPYDDENLKASLRIFYWMVLGQGILYAVACMLEFFSFIRRRSLVRCGGFGGQWGVESVNMYYAYALEKCMQGGVLAPKKISLSNFATDYVNSDISKNQLHGIRMMHSFLQREPTKAQLLSKLTASTKTVVRIIKMLDWTCPKDAAIRLYAAKVTAELAKNLRVVTIPGTIQLVSALLDSDSTLQRGNPLLDTDDEQEERQELSMNTEDNQVVKHHSMRNAADNQGKRQDRHQETDNLLETQIRSTQQVGIDEQKSCILRCWQWIQEFRSIPKEQQLTDHDFLPALAMEIIDSLAGSGQDNCVEISKAADLISKIIGFTSYRRDILNTEAQQSILLKSSLKVLQRLTSIGGKIGIILRYEISRHPFLLRNLIEILGDNKSSQELRKLVAANLRNLAVDERARQEIGHVQLIITRLVQAFLNTEEITSVNADRLLRKVAGQALAMLTMQSVQNCLVILQEPEFMMELKIMIHDKMYVYVAASLLRNLCMHARSELRESELKELSHTLREVLERILDVDGAELEILIGLSSQICKVIPEDFTRELDAGQIKQRFAKRLVDTLKANMKPSAHCPGIRRVVLEQVIHLMEYNSRYADCFNAFGVTDALSMVEQTPSKAENYRLFLGDEGFMEYSMPLSDLVARAKELMGCD</sequence>
<feature type="repeat" description="ARM" evidence="1">
    <location>
        <begin position="680"/>
        <end position="719"/>
    </location>
</feature>
<dbReference type="InterPro" id="IPR011989">
    <property type="entry name" value="ARM-like"/>
</dbReference>
<dbReference type="OMA" id="NMEGGVF"/>
<evidence type="ECO:0000256" key="3">
    <source>
        <dbReference type="SAM" id="Phobius"/>
    </source>
</evidence>
<dbReference type="Gramene" id="TraesCS2B03G0391200.1">
    <property type="protein sequence ID" value="TraesCS2B03G0391200.1.CDS"/>
    <property type="gene ID" value="TraesCS2B03G0391200"/>
</dbReference>
<feature type="transmembrane region" description="Helical" evidence="3">
    <location>
        <begin position="110"/>
        <end position="129"/>
    </location>
</feature>
<reference evidence="4" key="2">
    <citation type="submission" date="2018-10" db="UniProtKB">
        <authorList>
            <consortium name="EnsemblPlants"/>
        </authorList>
    </citation>
    <scope>IDENTIFICATION</scope>
</reference>
<dbReference type="RefSeq" id="XP_044322483.1">
    <property type="nucleotide sequence ID" value="XM_044466548.1"/>
</dbReference>
<accession>A0A3B6C1Q2</accession>
<gene>
    <name evidence="4" type="primary">LOC123043939</name>
</gene>
<dbReference type="STRING" id="4565.A0A3B6C1Q2"/>
<dbReference type="Gene3D" id="1.25.10.10">
    <property type="entry name" value="Leucine-rich Repeat Variant"/>
    <property type="match status" value="1"/>
</dbReference>
<feature type="transmembrane region" description="Helical" evidence="3">
    <location>
        <begin position="169"/>
        <end position="190"/>
    </location>
</feature>
<reference evidence="4" key="1">
    <citation type="submission" date="2018-08" db="EMBL/GenBank/DDBJ databases">
        <authorList>
            <person name="Rossello M."/>
        </authorList>
    </citation>
    <scope>NUCLEOTIDE SEQUENCE [LARGE SCALE GENOMIC DNA]</scope>
    <source>
        <strain evidence="4">cv. Chinese Spring</strain>
    </source>
</reference>
<proteinExistence type="predicted"/>
<dbReference type="EnsemblPlants" id="TraesCS2B02G160800.1">
    <property type="protein sequence ID" value="TraesCS2B02G160800.1"/>
    <property type="gene ID" value="TraesCS2B02G160800"/>
</dbReference>
<feature type="transmembrane region" description="Helical" evidence="3">
    <location>
        <begin position="251"/>
        <end position="269"/>
    </location>
</feature>
<organism evidence="4">
    <name type="scientific">Triticum aestivum</name>
    <name type="common">Wheat</name>
    <dbReference type="NCBI Taxonomy" id="4565"/>
    <lineage>
        <taxon>Eukaryota</taxon>
        <taxon>Viridiplantae</taxon>
        <taxon>Streptophyta</taxon>
        <taxon>Embryophyta</taxon>
        <taxon>Tracheophyta</taxon>
        <taxon>Spermatophyta</taxon>
        <taxon>Magnoliopsida</taxon>
        <taxon>Liliopsida</taxon>
        <taxon>Poales</taxon>
        <taxon>Poaceae</taxon>
        <taxon>BOP clade</taxon>
        <taxon>Pooideae</taxon>
        <taxon>Triticodae</taxon>
        <taxon>Triticeae</taxon>
        <taxon>Triticinae</taxon>
        <taxon>Triticum</taxon>
    </lineage>
</organism>
<evidence type="ECO:0000256" key="2">
    <source>
        <dbReference type="SAM" id="MobiDB-lite"/>
    </source>
</evidence>
<protein>
    <recommendedName>
        <fullName evidence="6">BLE2 protein</fullName>
    </recommendedName>
</protein>
<dbReference type="PANTHER" id="PTHR33115">
    <property type="entry name" value="ARM REPEAT SUPERFAMILY PROTEIN"/>
    <property type="match status" value="1"/>
</dbReference>
<evidence type="ECO:0008006" key="6">
    <source>
        <dbReference type="Google" id="ProtNLM"/>
    </source>
</evidence>
<dbReference type="PaxDb" id="4565-Traes_2AS_F6EF14866.1"/>
<feature type="transmembrane region" description="Helical" evidence="3">
    <location>
        <begin position="329"/>
        <end position="350"/>
    </location>
</feature>
<dbReference type="Proteomes" id="UP000019116">
    <property type="component" value="Chromosome 2B"/>
</dbReference>
<keyword evidence="3" id="KW-0472">Membrane</keyword>
<dbReference type="SUPFAM" id="SSF48371">
    <property type="entry name" value="ARM repeat"/>
    <property type="match status" value="1"/>
</dbReference>
<feature type="transmembrane region" description="Helical" evidence="3">
    <location>
        <begin position="211"/>
        <end position="231"/>
    </location>
</feature>
<evidence type="ECO:0000313" key="5">
    <source>
        <dbReference type="Proteomes" id="UP000019116"/>
    </source>
</evidence>
<keyword evidence="3" id="KW-0812">Transmembrane</keyword>
<feature type="transmembrane region" description="Helical" evidence="3">
    <location>
        <begin position="281"/>
        <end position="309"/>
    </location>
</feature>
<dbReference type="OrthoDB" id="618849at2759"/>
<evidence type="ECO:0000256" key="1">
    <source>
        <dbReference type="PROSITE-ProRule" id="PRU00259"/>
    </source>
</evidence>
<dbReference type="PROSITE" id="PS50176">
    <property type="entry name" value="ARM_REPEAT"/>
    <property type="match status" value="1"/>
</dbReference>
<keyword evidence="3" id="KW-1133">Transmembrane helix</keyword>
<evidence type="ECO:0000313" key="4">
    <source>
        <dbReference type="EnsemblPlants" id="TraesCS2B02G160800.1"/>
    </source>
</evidence>
<keyword evidence="5" id="KW-1185">Reference proteome</keyword>